<keyword evidence="8" id="KW-1185">Reference proteome</keyword>
<dbReference type="PROSITE" id="PS51194">
    <property type="entry name" value="HELICASE_CTER"/>
    <property type="match status" value="1"/>
</dbReference>
<dbReference type="GO" id="GO:0016787">
    <property type="term" value="F:hydrolase activity"/>
    <property type="evidence" value="ECO:0007669"/>
    <property type="project" value="UniProtKB-KW"/>
</dbReference>
<keyword evidence="3 7" id="KW-0347">Helicase</keyword>
<dbReference type="SMART" id="SM00490">
    <property type="entry name" value="HELICc"/>
    <property type="match status" value="1"/>
</dbReference>
<dbReference type="CDD" id="cd18787">
    <property type="entry name" value="SF2_C_DEAD"/>
    <property type="match status" value="1"/>
</dbReference>
<dbReference type="SUPFAM" id="SSF52540">
    <property type="entry name" value="P-loop containing nucleoside triphosphate hydrolases"/>
    <property type="match status" value="1"/>
</dbReference>
<dbReference type="Pfam" id="PF00271">
    <property type="entry name" value="Helicase_C"/>
    <property type="match status" value="1"/>
</dbReference>
<dbReference type="InterPro" id="IPR001650">
    <property type="entry name" value="Helicase_C-like"/>
</dbReference>
<dbReference type="GO" id="GO:0004386">
    <property type="term" value="F:helicase activity"/>
    <property type="evidence" value="ECO:0007669"/>
    <property type="project" value="UniProtKB-KW"/>
</dbReference>
<dbReference type="EMBL" id="BAABME010005073">
    <property type="protein sequence ID" value="GAA0164525.1"/>
    <property type="molecule type" value="Genomic_DNA"/>
</dbReference>
<dbReference type="Proteomes" id="UP001454036">
    <property type="component" value="Unassembled WGS sequence"/>
</dbReference>
<comment type="caution">
    <text evidence="7">The sequence shown here is derived from an EMBL/GenBank/DDBJ whole genome shotgun (WGS) entry which is preliminary data.</text>
</comment>
<feature type="compositionally biased region" description="Low complexity" evidence="5">
    <location>
        <begin position="193"/>
        <end position="221"/>
    </location>
</feature>
<evidence type="ECO:0000256" key="1">
    <source>
        <dbReference type="ARBA" id="ARBA00022741"/>
    </source>
</evidence>
<name>A0AAV3QNZ4_LITER</name>
<evidence type="ECO:0000256" key="5">
    <source>
        <dbReference type="SAM" id="MobiDB-lite"/>
    </source>
</evidence>
<feature type="region of interest" description="Disordered" evidence="5">
    <location>
        <begin position="133"/>
        <end position="240"/>
    </location>
</feature>
<evidence type="ECO:0000256" key="3">
    <source>
        <dbReference type="ARBA" id="ARBA00022806"/>
    </source>
</evidence>
<evidence type="ECO:0000313" key="8">
    <source>
        <dbReference type="Proteomes" id="UP001454036"/>
    </source>
</evidence>
<reference evidence="7 8" key="1">
    <citation type="submission" date="2024-01" db="EMBL/GenBank/DDBJ databases">
        <title>The complete chloroplast genome sequence of Lithospermum erythrorhizon: insights into the phylogenetic relationship among Boraginaceae species and the maternal lineages of purple gromwells.</title>
        <authorList>
            <person name="Okada T."/>
            <person name="Watanabe K."/>
        </authorList>
    </citation>
    <scope>NUCLEOTIDE SEQUENCE [LARGE SCALE GENOMIC DNA]</scope>
</reference>
<dbReference type="GO" id="GO:0005524">
    <property type="term" value="F:ATP binding"/>
    <property type="evidence" value="ECO:0007669"/>
    <property type="project" value="UniProtKB-KW"/>
</dbReference>
<organism evidence="7 8">
    <name type="scientific">Lithospermum erythrorhizon</name>
    <name type="common">Purple gromwell</name>
    <name type="synonym">Lithospermum officinale var. erythrorhizon</name>
    <dbReference type="NCBI Taxonomy" id="34254"/>
    <lineage>
        <taxon>Eukaryota</taxon>
        <taxon>Viridiplantae</taxon>
        <taxon>Streptophyta</taxon>
        <taxon>Embryophyta</taxon>
        <taxon>Tracheophyta</taxon>
        <taxon>Spermatophyta</taxon>
        <taxon>Magnoliopsida</taxon>
        <taxon>eudicotyledons</taxon>
        <taxon>Gunneridae</taxon>
        <taxon>Pentapetalae</taxon>
        <taxon>asterids</taxon>
        <taxon>lamiids</taxon>
        <taxon>Boraginales</taxon>
        <taxon>Boraginaceae</taxon>
        <taxon>Boraginoideae</taxon>
        <taxon>Lithospermeae</taxon>
        <taxon>Lithospermum</taxon>
    </lineage>
</organism>
<dbReference type="Gene3D" id="3.40.50.300">
    <property type="entry name" value="P-loop containing nucleotide triphosphate hydrolases"/>
    <property type="match status" value="1"/>
</dbReference>
<keyword evidence="2" id="KW-0378">Hydrolase</keyword>
<feature type="domain" description="Helicase C-terminal" evidence="6">
    <location>
        <begin position="1"/>
        <end position="115"/>
    </location>
</feature>
<keyword evidence="4" id="KW-0067">ATP-binding</keyword>
<dbReference type="AlphaFoldDB" id="A0AAV3QNZ4"/>
<dbReference type="InterPro" id="IPR027417">
    <property type="entry name" value="P-loop_NTPase"/>
</dbReference>
<feature type="compositionally biased region" description="Low complexity" evidence="5">
    <location>
        <begin position="162"/>
        <end position="179"/>
    </location>
</feature>
<keyword evidence="1" id="KW-0547">Nucleotide-binding</keyword>
<evidence type="ECO:0000256" key="4">
    <source>
        <dbReference type="ARBA" id="ARBA00022840"/>
    </source>
</evidence>
<evidence type="ECO:0000259" key="6">
    <source>
        <dbReference type="PROSITE" id="PS51194"/>
    </source>
</evidence>
<evidence type="ECO:0000256" key="2">
    <source>
        <dbReference type="ARBA" id="ARBA00022801"/>
    </source>
</evidence>
<dbReference type="PANTHER" id="PTHR47960">
    <property type="entry name" value="DEAD-BOX ATP-DEPENDENT RNA HELICASE 50"/>
    <property type="match status" value="1"/>
</dbReference>
<gene>
    <name evidence="7" type="ORF">LIER_20136</name>
</gene>
<protein>
    <submittedName>
        <fullName evidence="7">RNA helicase</fullName>
    </submittedName>
</protein>
<sequence>MVLVGRERGRGGSFQTSFRVENLEKFKADDGDCPTLVCTDLAARGLDLDVDHVVMFDFPKNSIDYLHRTGRTARMGAKGKVTSLIARKDVPLANRIENAIAKNESLESLSVDGIKRDAARARITEQKTTREKLVKVSNSKKNVKDEPARSSGGGREATATSTTKNKTGAKPGKGPTTFKTTKKVVRLSRTEKPSTSSRPKSATSSPKSATSRPKSPSSSKKISVVSFRGRSSLSKKETSM</sequence>
<accession>A0AAV3QNZ4</accession>
<evidence type="ECO:0000313" key="7">
    <source>
        <dbReference type="EMBL" id="GAA0164525.1"/>
    </source>
</evidence>
<proteinExistence type="predicted"/>